<dbReference type="InterPro" id="IPR018244">
    <property type="entry name" value="Allrgn_V5/Tpx1_CS"/>
</dbReference>
<name>A0A4P9X9G2_9FUNG</name>
<evidence type="ECO:0000313" key="4">
    <source>
        <dbReference type="EMBL" id="RKP01935.1"/>
    </source>
</evidence>
<proteinExistence type="predicted"/>
<evidence type="ECO:0000256" key="2">
    <source>
        <dbReference type="SAM" id="SignalP"/>
    </source>
</evidence>
<dbReference type="OrthoDB" id="2128882at2759"/>
<feature type="region of interest" description="Disordered" evidence="1">
    <location>
        <begin position="99"/>
        <end position="155"/>
    </location>
</feature>
<dbReference type="InterPro" id="IPR001283">
    <property type="entry name" value="CRISP-related"/>
</dbReference>
<dbReference type="EMBL" id="ML014157">
    <property type="protein sequence ID" value="RKP01935.1"/>
    <property type="molecule type" value="Genomic_DNA"/>
</dbReference>
<feature type="domain" description="SCP" evidence="3">
    <location>
        <begin position="168"/>
        <end position="311"/>
    </location>
</feature>
<feature type="chain" id="PRO_5020521963" description="SCP domain-containing protein" evidence="2">
    <location>
        <begin position="21"/>
        <end position="316"/>
    </location>
</feature>
<dbReference type="SUPFAM" id="SSF55797">
    <property type="entry name" value="PR-1-like"/>
    <property type="match status" value="1"/>
</dbReference>
<dbReference type="SMART" id="SM00198">
    <property type="entry name" value="SCP"/>
    <property type="match status" value="1"/>
</dbReference>
<protein>
    <recommendedName>
        <fullName evidence="3">SCP domain-containing protein</fullName>
    </recommendedName>
</protein>
<dbReference type="PANTHER" id="PTHR10334">
    <property type="entry name" value="CYSTEINE-RICH SECRETORY PROTEIN-RELATED"/>
    <property type="match status" value="1"/>
</dbReference>
<dbReference type="InterPro" id="IPR014044">
    <property type="entry name" value="CAP_dom"/>
</dbReference>
<feature type="compositionally biased region" description="Low complexity" evidence="1">
    <location>
        <begin position="108"/>
        <end position="138"/>
    </location>
</feature>
<feature type="signal peptide" evidence="2">
    <location>
        <begin position="1"/>
        <end position="20"/>
    </location>
</feature>
<dbReference type="Gene3D" id="3.40.33.10">
    <property type="entry name" value="CAP"/>
    <property type="match status" value="1"/>
</dbReference>
<dbReference type="AlphaFoldDB" id="A0A4P9X9G2"/>
<dbReference type="STRING" id="1555241.A0A4P9X9G2"/>
<accession>A0A4P9X9G2</accession>
<dbReference type="PROSITE" id="PS01009">
    <property type="entry name" value="CRISP_1"/>
    <property type="match status" value="1"/>
</dbReference>
<evidence type="ECO:0000313" key="5">
    <source>
        <dbReference type="Proteomes" id="UP000274922"/>
    </source>
</evidence>
<dbReference type="Pfam" id="PF00188">
    <property type="entry name" value="CAP"/>
    <property type="match status" value="1"/>
</dbReference>
<dbReference type="InterPro" id="IPR035940">
    <property type="entry name" value="CAP_sf"/>
</dbReference>
<keyword evidence="2" id="KW-0732">Signal</keyword>
<gene>
    <name evidence="4" type="ORF">CXG81DRAFT_18364</name>
</gene>
<evidence type="ECO:0000259" key="3">
    <source>
        <dbReference type="SMART" id="SM00198"/>
    </source>
</evidence>
<dbReference type="GO" id="GO:0005576">
    <property type="term" value="C:extracellular region"/>
    <property type="evidence" value="ECO:0007669"/>
    <property type="project" value="InterPro"/>
</dbReference>
<organism evidence="4 5">
    <name type="scientific">Caulochytrium protostelioides</name>
    <dbReference type="NCBI Taxonomy" id="1555241"/>
    <lineage>
        <taxon>Eukaryota</taxon>
        <taxon>Fungi</taxon>
        <taxon>Fungi incertae sedis</taxon>
        <taxon>Chytridiomycota</taxon>
        <taxon>Chytridiomycota incertae sedis</taxon>
        <taxon>Chytridiomycetes</taxon>
        <taxon>Caulochytriales</taxon>
        <taxon>Caulochytriaceae</taxon>
        <taxon>Caulochytrium</taxon>
    </lineage>
</organism>
<evidence type="ECO:0000256" key="1">
    <source>
        <dbReference type="SAM" id="MobiDB-lite"/>
    </source>
</evidence>
<dbReference type="Proteomes" id="UP000274922">
    <property type="component" value="Unassembled WGS sequence"/>
</dbReference>
<sequence>MKSPFLALALMAGLVSGALGHPSTVVSTIDATTTPTKTVVVMKTVTVTKHVKATNKVATVTIHRSGSKYSAVQAHQTPGPSAKPKTTVITRKVMHAAASTYAPPPPSSTSSQQQNAQPMYSSPKATTVTAPIATTPAAKPTPTPTPGAASDLNPITYSNPTLPSKLESSNQACLNAHNYYRLKGGVPLLTWDHNQYVKACQRAEENLALGGIILSHGDNTGENLWAGDAKNAPEDITCANAVINAWYPEIKDYRPGTKIPMSESEDPVAFKLFEAYGHYTQLVWPTSTKFGCCTRGNKIACTYDPAGNIAGRVAVE</sequence>
<keyword evidence="5" id="KW-1185">Reference proteome</keyword>
<reference evidence="5" key="1">
    <citation type="journal article" date="2018" name="Nat. Microbiol.">
        <title>Leveraging single-cell genomics to expand the fungal tree of life.</title>
        <authorList>
            <person name="Ahrendt S.R."/>
            <person name="Quandt C.A."/>
            <person name="Ciobanu D."/>
            <person name="Clum A."/>
            <person name="Salamov A."/>
            <person name="Andreopoulos B."/>
            <person name="Cheng J.F."/>
            <person name="Woyke T."/>
            <person name="Pelin A."/>
            <person name="Henrissat B."/>
            <person name="Reynolds N.K."/>
            <person name="Benny G.L."/>
            <person name="Smith M.E."/>
            <person name="James T.Y."/>
            <person name="Grigoriev I.V."/>
        </authorList>
    </citation>
    <scope>NUCLEOTIDE SEQUENCE [LARGE SCALE GENOMIC DNA]</scope>
    <source>
        <strain evidence="5">ATCC 52028</strain>
    </source>
</reference>